<evidence type="ECO:0000259" key="2">
    <source>
        <dbReference type="PROSITE" id="PS51449"/>
    </source>
</evidence>
<evidence type="ECO:0000256" key="1">
    <source>
        <dbReference type="SAM" id="MobiDB-lite"/>
    </source>
</evidence>
<accession>A0A2P6U1X1</accession>
<sequence>MQCSVAAARPLAAVPTASARRRGAQRLQAAQPAAAETSEEGSKPLRVSMVSLGCPKNTVDGEVLLGDLFRSGFEITDAQEEADAIVINTCGFVEDAKDESIETIIEAARMKEDGRVKKVVVTGCLAQRYSEELAEQLPEADLVVGFEKYGGLSTSLRQILDAPPQVDMDEYQQRSRVQVGDATVAFRPEWDRHRLTPRHTAYLRVAEGCSHACTFCAIPGFRQVALWLFSLYVAAVRATK</sequence>
<dbReference type="PANTHER" id="PTHR43837:SF1">
    <property type="entry name" value="RIBOSOMAL PROTEIN US12 METHYLTHIOTRANSFERASE RIMO"/>
    <property type="match status" value="1"/>
</dbReference>
<dbReference type="GO" id="GO:0005829">
    <property type="term" value="C:cytosol"/>
    <property type="evidence" value="ECO:0007669"/>
    <property type="project" value="TreeGrafter"/>
</dbReference>
<dbReference type="OrthoDB" id="190098at2759"/>
<evidence type="ECO:0000313" key="4">
    <source>
        <dbReference type="Proteomes" id="UP000239899"/>
    </source>
</evidence>
<keyword evidence="4" id="KW-1185">Reference proteome</keyword>
<dbReference type="EMBL" id="LHPG02000002">
    <property type="protein sequence ID" value="PRW60299.1"/>
    <property type="molecule type" value="Genomic_DNA"/>
</dbReference>
<dbReference type="GO" id="GO:0051539">
    <property type="term" value="F:4 iron, 4 sulfur cluster binding"/>
    <property type="evidence" value="ECO:0007669"/>
    <property type="project" value="UniProtKB-KW"/>
</dbReference>
<dbReference type="Gene3D" id="3.40.50.12160">
    <property type="entry name" value="Methylthiotransferase, N-terminal domain"/>
    <property type="match status" value="1"/>
</dbReference>
<dbReference type="InterPro" id="IPR058240">
    <property type="entry name" value="rSAM_sf"/>
</dbReference>
<dbReference type="GO" id="GO:0035599">
    <property type="term" value="F:aspartic acid methylthiotransferase activity"/>
    <property type="evidence" value="ECO:0007669"/>
    <property type="project" value="TreeGrafter"/>
</dbReference>
<dbReference type="AlphaFoldDB" id="A0A2P6U1X1"/>
<name>A0A2P6U1X1_CHLSO</name>
<feature type="compositionally biased region" description="Low complexity" evidence="1">
    <location>
        <begin position="25"/>
        <end position="35"/>
    </location>
</feature>
<reference evidence="3 4" key="1">
    <citation type="journal article" date="2018" name="Plant J.">
        <title>Genome sequences of Chlorella sorokiniana UTEX 1602 and Micractinium conductrix SAG 241.80: implications to maltose excretion by a green alga.</title>
        <authorList>
            <person name="Arriola M.B."/>
            <person name="Velmurugan N."/>
            <person name="Zhang Y."/>
            <person name="Plunkett M.H."/>
            <person name="Hondzo H."/>
            <person name="Barney B.M."/>
        </authorList>
    </citation>
    <scope>NUCLEOTIDE SEQUENCE [LARGE SCALE GENOMIC DNA]</scope>
    <source>
        <strain evidence="4">UTEX 1602</strain>
    </source>
</reference>
<dbReference type="GO" id="GO:0046872">
    <property type="term" value="F:metal ion binding"/>
    <property type="evidence" value="ECO:0007669"/>
    <property type="project" value="UniProtKB-KW"/>
</dbReference>
<dbReference type="PROSITE" id="PS51449">
    <property type="entry name" value="MTTASE_N"/>
    <property type="match status" value="1"/>
</dbReference>
<protein>
    <recommendedName>
        <fullName evidence="2">MTTase N-terminal domain-containing protein</fullName>
    </recommendedName>
</protein>
<gene>
    <name evidence="3" type="ORF">C2E21_1072</name>
</gene>
<comment type="caution">
    <text evidence="3">The sequence shown here is derived from an EMBL/GenBank/DDBJ whole genome shotgun (WGS) entry which is preliminary data.</text>
</comment>
<evidence type="ECO:0000313" key="3">
    <source>
        <dbReference type="EMBL" id="PRW60299.1"/>
    </source>
</evidence>
<dbReference type="InterPro" id="IPR038135">
    <property type="entry name" value="Methylthiotransferase_N_sf"/>
</dbReference>
<feature type="region of interest" description="Disordered" evidence="1">
    <location>
        <begin position="20"/>
        <end position="42"/>
    </location>
</feature>
<dbReference type="InterPro" id="IPR013848">
    <property type="entry name" value="Methylthiotransferase_N"/>
</dbReference>
<feature type="domain" description="MTTase N-terminal" evidence="2">
    <location>
        <begin position="45"/>
        <end position="161"/>
    </location>
</feature>
<dbReference type="PANTHER" id="PTHR43837">
    <property type="entry name" value="RIBOSOMAL PROTEIN S12 METHYLTHIOTRANSFERASE RIMO"/>
    <property type="match status" value="1"/>
</dbReference>
<organism evidence="3 4">
    <name type="scientific">Chlorella sorokiniana</name>
    <name type="common">Freshwater green alga</name>
    <dbReference type="NCBI Taxonomy" id="3076"/>
    <lineage>
        <taxon>Eukaryota</taxon>
        <taxon>Viridiplantae</taxon>
        <taxon>Chlorophyta</taxon>
        <taxon>core chlorophytes</taxon>
        <taxon>Trebouxiophyceae</taxon>
        <taxon>Chlorellales</taxon>
        <taxon>Chlorellaceae</taxon>
        <taxon>Chlorella clade</taxon>
        <taxon>Chlorella</taxon>
    </lineage>
</organism>
<proteinExistence type="predicted"/>
<dbReference type="InterPro" id="IPR005840">
    <property type="entry name" value="Ribosomal_uS12_MeSTrfase_RimO"/>
</dbReference>
<dbReference type="Pfam" id="PF00919">
    <property type="entry name" value="UPF0004"/>
    <property type="match status" value="1"/>
</dbReference>
<dbReference type="STRING" id="3076.A0A2P6U1X1"/>
<dbReference type="Proteomes" id="UP000239899">
    <property type="component" value="Unassembled WGS sequence"/>
</dbReference>
<dbReference type="SUPFAM" id="SSF102114">
    <property type="entry name" value="Radical SAM enzymes"/>
    <property type="match status" value="1"/>
</dbReference>